<accession>A0A8E0VMP5</accession>
<evidence type="ECO:0000256" key="1">
    <source>
        <dbReference type="SAM" id="MobiDB-lite"/>
    </source>
</evidence>
<dbReference type="AlphaFoldDB" id="A0A8E0VMP5"/>
<feature type="region of interest" description="Disordered" evidence="1">
    <location>
        <begin position="1"/>
        <end position="46"/>
    </location>
</feature>
<dbReference type="OrthoDB" id="6107273at2759"/>
<evidence type="ECO:0000313" key="3">
    <source>
        <dbReference type="Proteomes" id="UP000728185"/>
    </source>
</evidence>
<dbReference type="Proteomes" id="UP000728185">
    <property type="component" value="Unassembled WGS sequence"/>
</dbReference>
<protein>
    <submittedName>
        <fullName evidence="2">Uncharacterized protein</fullName>
    </submittedName>
</protein>
<feature type="compositionally biased region" description="Basic and acidic residues" evidence="1">
    <location>
        <begin position="1"/>
        <end position="37"/>
    </location>
</feature>
<proteinExistence type="predicted"/>
<comment type="caution">
    <text evidence="2">The sequence shown here is derived from an EMBL/GenBank/DDBJ whole genome shotgun (WGS) entry which is preliminary data.</text>
</comment>
<sequence length="299" mass="34463">MFESRVVETKSTKLGEHEFAEHNTTNKDEELKAEPRSNAETIKTDSNALRRGHINYPEAKFVKWPDAVEMNGNESTEGSNLVNSSDSGIGAYLAHKSNVPQGQDAWENEVLEFQKAKKKAIIKSDGYNTWRESLRGRLKAELEQRVRKAVKTPPLERLHRRTQTREELAMEALNAQQQQKRQLVAKMNEMVGAIRSVNLVDGPPKPTFCNTVDLRLHPETHQWRKRWHRNSPPTIRHIADFGRGFLTPDDGVDTRTRPRWIQQSLNQWLHQSRVAENDATSDVREETFIRQIIAFLAKK</sequence>
<name>A0A8E0VMP5_9TREM</name>
<evidence type="ECO:0000313" key="2">
    <source>
        <dbReference type="EMBL" id="KAA0197819.1"/>
    </source>
</evidence>
<gene>
    <name evidence="2" type="ORF">FBUS_06014</name>
</gene>
<reference evidence="2" key="1">
    <citation type="submission" date="2019-05" db="EMBL/GenBank/DDBJ databases">
        <title>Annotation for the trematode Fasciolopsis buski.</title>
        <authorList>
            <person name="Choi Y.-J."/>
        </authorList>
    </citation>
    <scope>NUCLEOTIDE SEQUENCE</scope>
    <source>
        <strain evidence="2">HT</strain>
        <tissue evidence="2">Whole worm</tissue>
    </source>
</reference>
<organism evidence="2 3">
    <name type="scientific">Fasciolopsis buskii</name>
    <dbReference type="NCBI Taxonomy" id="27845"/>
    <lineage>
        <taxon>Eukaryota</taxon>
        <taxon>Metazoa</taxon>
        <taxon>Spiralia</taxon>
        <taxon>Lophotrochozoa</taxon>
        <taxon>Platyhelminthes</taxon>
        <taxon>Trematoda</taxon>
        <taxon>Digenea</taxon>
        <taxon>Plagiorchiida</taxon>
        <taxon>Echinostomata</taxon>
        <taxon>Echinostomatoidea</taxon>
        <taxon>Fasciolidae</taxon>
        <taxon>Fasciolopsis</taxon>
    </lineage>
</organism>
<keyword evidence="3" id="KW-1185">Reference proteome</keyword>
<dbReference type="EMBL" id="LUCM01002129">
    <property type="protein sequence ID" value="KAA0197819.1"/>
    <property type="molecule type" value="Genomic_DNA"/>
</dbReference>